<feature type="transmembrane region" description="Helical" evidence="8">
    <location>
        <begin position="246"/>
        <end position="268"/>
    </location>
</feature>
<dbReference type="Pfam" id="PF00528">
    <property type="entry name" value="BPD_transp_1"/>
    <property type="match status" value="1"/>
</dbReference>
<gene>
    <name evidence="10" type="ORF">ENSA5_53020</name>
</gene>
<dbReference type="GO" id="GO:0005886">
    <property type="term" value="C:plasma membrane"/>
    <property type="evidence" value="ECO:0007669"/>
    <property type="project" value="UniProtKB-SubCell"/>
</dbReference>
<feature type="transmembrane region" description="Helical" evidence="8">
    <location>
        <begin position="78"/>
        <end position="99"/>
    </location>
</feature>
<dbReference type="OrthoDB" id="9782004at2"/>
<dbReference type="SUPFAM" id="SSF161098">
    <property type="entry name" value="MetI-like"/>
    <property type="match status" value="2"/>
</dbReference>
<feature type="transmembrane region" description="Helical" evidence="8">
    <location>
        <begin position="105"/>
        <end position="125"/>
    </location>
</feature>
<keyword evidence="5 8" id="KW-0812">Transmembrane</keyword>
<evidence type="ECO:0000256" key="4">
    <source>
        <dbReference type="ARBA" id="ARBA00022475"/>
    </source>
</evidence>
<feature type="transmembrane region" description="Helical" evidence="8">
    <location>
        <begin position="353"/>
        <end position="377"/>
    </location>
</feature>
<dbReference type="PROSITE" id="PS50928">
    <property type="entry name" value="ABC_TM1"/>
    <property type="match status" value="2"/>
</dbReference>
<comment type="similarity">
    <text evidence="2">Belongs to the binding-protein-dependent transport system permease family. CysTW subfamily.</text>
</comment>
<keyword evidence="4" id="KW-1003">Cell membrane</keyword>
<keyword evidence="7 8" id="KW-0472">Membrane</keyword>
<dbReference type="InterPro" id="IPR000515">
    <property type="entry name" value="MetI-like"/>
</dbReference>
<evidence type="ECO:0000256" key="3">
    <source>
        <dbReference type="ARBA" id="ARBA00022448"/>
    </source>
</evidence>
<dbReference type="EMBL" id="PVNK01000232">
    <property type="protein sequence ID" value="PRP91722.1"/>
    <property type="molecule type" value="Genomic_DNA"/>
</dbReference>
<dbReference type="PANTHER" id="PTHR43848:SF2">
    <property type="entry name" value="PUTRESCINE TRANSPORT SYSTEM PERMEASE PROTEIN POTI"/>
    <property type="match status" value="1"/>
</dbReference>
<dbReference type="Proteomes" id="UP000237968">
    <property type="component" value="Unassembled WGS sequence"/>
</dbReference>
<protein>
    <submittedName>
        <fullName evidence="10">Spermidine/putrescine ABC transporter membrane protein</fullName>
    </submittedName>
</protein>
<feature type="domain" description="ABC transmembrane type-1" evidence="9">
    <location>
        <begin position="46"/>
        <end position="225"/>
    </location>
</feature>
<feature type="transmembrane region" description="Helical" evidence="8">
    <location>
        <begin position="398"/>
        <end position="420"/>
    </location>
</feature>
<dbReference type="RefSeq" id="WP_146156160.1">
    <property type="nucleotide sequence ID" value="NZ_PVNK01000232.1"/>
</dbReference>
<feature type="transmembrane region" description="Helical" evidence="8">
    <location>
        <begin position="321"/>
        <end position="347"/>
    </location>
</feature>
<evidence type="ECO:0000256" key="1">
    <source>
        <dbReference type="ARBA" id="ARBA00004651"/>
    </source>
</evidence>
<organism evidence="10 11">
    <name type="scientific">Enhygromyxa salina</name>
    <dbReference type="NCBI Taxonomy" id="215803"/>
    <lineage>
        <taxon>Bacteria</taxon>
        <taxon>Pseudomonadati</taxon>
        <taxon>Myxococcota</taxon>
        <taxon>Polyangia</taxon>
        <taxon>Nannocystales</taxon>
        <taxon>Nannocystaceae</taxon>
        <taxon>Enhygromyxa</taxon>
    </lineage>
</organism>
<feature type="transmembrane region" description="Helical" evidence="8">
    <location>
        <begin position="288"/>
        <end position="309"/>
    </location>
</feature>
<evidence type="ECO:0000313" key="10">
    <source>
        <dbReference type="EMBL" id="PRP91722.1"/>
    </source>
</evidence>
<feature type="transmembrane region" description="Helical" evidence="8">
    <location>
        <begin position="456"/>
        <end position="475"/>
    </location>
</feature>
<comment type="subcellular location">
    <subcellularLocation>
        <location evidence="1 8">Cell membrane</location>
        <topology evidence="1 8">Multi-pass membrane protein</topology>
    </subcellularLocation>
</comment>
<evidence type="ECO:0000313" key="11">
    <source>
        <dbReference type="Proteomes" id="UP000237968"/>
    </source>
</evidence>
<name>A0A2S9XFT7_9BACT</name>
<evidence type="ECO:0000256" key="5">
    <source>
        <dbReference type="ARBA" id="ARBA00022692"/>
    </source>
</evidence>
<evidence type="ECO:0000256" key="8">
    <source>
        <dbReference type="RuleBase" id="RU363032"/>
    </source>
</evidence>
<dbReference type="InterPro" id="IPR051789">
    <property type="entry name" value="Bact_Polyamine_Transport"/>
</dbReference>
<dbReference type="InterPro" id="IPR035906">
    <property type="entry name" value="MetI-like_sf"/>
</dbReference>
<feature type="transmembrane region" description="Helical" evidence="8">
    <location>
        <begin position="203"/>
        <end position="225"/>
    </location>
</feature>
<proteinExistence type="inferred from homology"/>
<dbReference type="PANTHER" id="PTHR43848">
    <property type="entry name" value="PUTRESCINE TRANSPORT SYSTEM PERMEASE PROTEIN POTI"/>
    <property type="match status" value="1"/>
</dbReference>
<dbReference type="Gene3D" id="1.10.3720.10">
    <property type="entry name" value="MetI-like"/>
    <property type="match status" value="2"/>
</dbReference>
<evidence type="ECO:0000259" key="9">
    <source>
        <dbReference type="PROSITE" id="PS50928"/>
    </source>
</evidence>
<keyword evidence="6 8" id="KW-1133">Transmembrane helix</keyword>
<reference evidence="10 11" key="1">
    <citation type="submission" date="2018-03" db="EMBL/GenBank/DDBJ databases">
        <title>Draft Genome Sequences of the Obligatory Marine Myxobacteria Enhygromyxa salina SWB005.</title>
        <authorList>
            <person name="Poehlein A."/>
            <person name="Moghaddam J.A."/>
            <person name="Harms H."/>
            <person name="Alanjari M."/>
            <person name="Koenig G.M."/>
            <person name="Daniel R."/>
            <person name="Schaeberle T.F."/>
        </authorList>
    </citation>
    <scope>NUCLEOTIDE SEQUENCE [LARGE SCALE GENOMIC DNA]</scope>
    <source>
        <strain evidence="10 11">SWB005</strain>
    </source>
</reference>
<evidence type="ECO:0000256" key="6">
    <source>
        <dbReference type="ARBA" id="ARBA00022989"/>
    </source>
</evidence>
<evidence type="ECO:0000256" key="7">
    <source>
        <dbReference type="ARBA" id="ARBA00023136"/>
    </source>
</evidence>
<keyword evidence="3 8" id="KW-0813">Transport</keyword>
<evidence type="ECO:0000256" key="2">
    <source>
        <dbReference type="ARBA" id="ARBA00007069"/>
    </source>
</evidence>
<feature type="transmembrane region" description="Helical" evidence="8">
    <location>
        <begin position="160"/>
        <end position="183"/>
    </location>
</feature>
<feature type="transmembrane region" description="Helical" evidence="8">
    <location>
        <begin position="12"/>
        <end position="30"/>
    </location>
</feature>
<dbReference type="AlphaFoldDB" id="A0A2S9XFT7"/>
<keyword evidence="11" id="KW-1185">Reference proteome</keyword>
<sequence length="480" mass="49190">MRRGGQDKLAGGLALAWLVVVVVVPLAVLVDAAAPVDLRPIERVAVGRAMARGLGLSVIVATAGCGLALALARTIPPVVILGLMLVSRSILAQGILALGLSPGPLAAVVALILDVAPIAALLLWLRLQTRPLALIEAAADLGAGAWARARAIEWPHLRPAVLAAWVWGLLQSLGDVIAFELAGGGHSYTPGLLIRDALLREQAPGRALVSILILLGLALPCAWLISRELSSAQRSDWRALPRPPRLASLGGWTVLVAMLAVPAALLLGRQPEGFGPADRGLAELAASSLVLSAFVAALASAAGFGLALASRRAAWPGWLGAAVLAPLAIPPSVLGLLTLGAATPLGIRPGPGLTVLALLGPGLGLGFVSARLLTIVIPRGLIDAAMDLGATARERLRLVWLPLGRAALAVSAVVVFAWVLGQAAIPAFTSGPGGDTLAVALTIHARAGSLALVRRWSLILIAAPVLASVLALRLARWRPR</sequence>
<feature type="domain" description="ABC transmembrane type-1" evidence="9">
    <location>
        <begin position="285"/>
        <end position="471"/>
    </location>
</feature>
<feature type="transmembrane region" description="Helical" evidence="8">
    <location>
        <begin position="50"/>
        <end position="71"/>
    </location>
</feature>
<accession>A0A2S9XFT7</accession>
<dbReference type="CDD" id="cd06261">
    <property type="entry name" value="TM_PBP2"/>
    <property type="match status" value="1"/>
</dbReference>
<dbReference type="GO" id="GO:0055085">
    <property type="term" value="P:transmembrane transport"/>
    <property type="evidence" value="ECO:0007669"/>
    <property type="project" value="InterPro"/>
</dbReference>
<comment type="caution">
    <text evidence="10">The sequence shown here is derived from an EMBL/GenBank/DDBJ whole genome shotgun (WGS) entry which is preliminary data.</text>
</comment>